<evidence type="ECO:0000256" key="7">
    <source>
        <dbReference type="SAM" id="Phobius"/>
    </source>
</evidence>
<feature type="transmembrane region" description="Helical" evidence="7">
    <location>
        <begin position="85"/>
        <end position="108"/>
    </location>
</feature>
<feature type="transmembrane region" description="Helical" evidence="7">
    <location>
        <begin position="319"/>
        <end position="337"/>
    </location>
</feature>
<dbReference type="GO" id="GO:0005886">
    <property type="term" value="C:plasma membrane"/>
    <property type="evidence" value="ECO:0007669"/>
    <property type="project" value="UniProtKB-SubCell"/>
</dbReference>
<feature type="transmembrane region" description="Helical" evidence="7">
    <location>
        <begin position="264"/>
        <end position="282"/>
    </location>
</feature>
<feature type="transmembrane region" description="Helical" evidence="7">
    <location>
        <begin position="294"/>
        <end position="313"/>
    </location>
</feature>
<dbReference type="PANTHER" id="PTHR40074:SF2">
    <property type="entry name" value="O-ACETYLTRANSFERASE WECH"/>
    <property type="match status" value="1"/>
</dbReference>
<name>A0AAX2J815_9FUSO</name>
<evidence type="ECO:0000256" key="4">
    <source>
        <dbReference type="ARBA" id="ARBA00022692"/>
    </source>
</evidence>
<evidence type="ECO:0000256" key="5">
    <source>
        <dbReference type="ARBA" id="ARBA00022989"/>
    </source>
</evidence>
<keyword evidence="3" id="KW-1003">Cell membrane</keyword>
<feature type="domain" description="Acyltransferase 3" evidence="8">
    <location>
        <begin position="6"/>
        <end position="338"/>
    </location>
</feature>
<keyword evidence="4 7" id="KW-0812">Transmembrane</keyword>
<evidence type="ECO:0000313" key="10">
    <source>
        <dbReference type="Proteomes" id="UP000249008"/>
    </source>
</evidence>
<feature type="transmembrane region" description="Helical" evidence="7">
    <location>
        <begin position="128"/>
        <end position="148"/>
    </location>
</feature>
<evidence type="ECO:0000256" key="1">
    <source>
        <dbReference type="ARBA" id="ARBA00004651"/>
    </source>
</evidence>
<dbReference type="InterPro" id="IPR002656">
    <property type="entry name" value="Acyl_transf_3_dom"/>
</dbReference>
<evidence type="ECO:0000313" key="9">
    <source>
        <dbReference type="EMBL" id="SQJ00533.1"/>
    </source>
</evidence>
<gene>
    <name evidence="9" type="primary">yiaH</name>
    <name evidence="9" type="ORF">NCTC12112_00813</name>
</gene>
<dbReference type="KEGG" id="ful:C4N20_11285"/>
<dbReference type="PANTHER" id="PTHR40074">
    <property type="entry name" value="O-ACETYLTRANSFERASE WECH"/>
    <property type="match status" value="1"/>
</dbReference>
<dbReference type="GO" id="GO:0016413">
    <property type="term" value="F:O-acetyltransferase activity"/>
    <property type="evidence" value="ECO:0007669"/>
    <property type="project" value="TreeGrafter"/>
</dbReference>
<proteinExistence type="inferred from homology"/>
<keyword evidence="5 7" id="KW-1133">Transmembrane helix</keyword>
<evidence type="ECO:0000259" key="8">
    <source>
        <dbReference type="Pfam" id="PF01757"/>
    </source>
</evidence>
<reference evidence="9 10" key="1">
    <citation type="submission" date="2018-06" db="EMBL/GenBank/DDBJ databases">
        <authorList>
            <consortium name="Pathogen Informatics"/>
            <person name="Doyle S."/>
        </authorList>
    </citation>
    <scope>NUCLEOTIDE SEQUENCE [LARGE SCALE GENOMIC DNA]</scope>
    <source>
        <strain evidence="9 10">NCTC12112</strain>
    </source>
</reference>
<dbReference type="EMBL" id="LS483487">
    <property type="protein sequence ID" value="SQJ00533.1"/>
    <property type="molecule type" value="Genomic_DNA"/>
</dbReference>
<feature type="transmembrane region" description="Helical" evidence="7">
    <location>
        <begin position="227"/>
        <end position="249"/>
    </location>
</feature>
<comment type="similarity">
    <text evidence="2">Belongs to the acyltransferase 3 family.</text>
</comment>
<feature type="transmembrane region" description="Helical" evidence="7">
    <location>
        <begin position="201"/>
        <end position="220"/>
    </location>
</feature>
<comment type="subcellular location">
    <subcellularLocation>
        <location evidence="1">Cell membrane</location>
        <topology evidence="1">Multi-pass membrane protein</topology>
    </subcellularLocation>
</comment>
<dbReference type="Pfam" id="PF01757">
    <property type="entry name" value="Acyl_transf_3"/>
    <property type="match status" value="1"/>
</dbReference>
<protein>
    <submittedName>
        <fullName evidence="9">Inner membrane protein YiaH</fullName>
    </submittedName>
</protein>
<dbReference type="GO" id="GO:0009246">
    <property type="term" value="P:enterobacterial common antigen biosynthetic process"/>
    <property type="evidence" value="ECO:0007669"/>
    <property type="project" value="TreeGrafter"/>
</dbReference>
<dbReference type="AlphaFoldDB" id="A0AAX2J815"/>
<dbReference type="Proteomes" id="UP000249008">
    <property type="component" value="Chromosome 1"/>
</dbReference>
<evidence type="ECO:0000256" key="6">
    <source>
        <dbReference type="ARBA" id="ARBA00023136"/>
    </source>
</evidence>
<feature type="transmembrane region" description="Helical" evidence="7">
    <location>
        <begin position="160"/>
        <end position="181"/>
    </location>
</feature>
<feature type="transmembrane region" description="Helical" evidence="7">
    <location>
        <begin position="9"/>
        <end position="28"/>
    </location>
</feature>
<organism evidence="9 10">
    <name type="scientific">Fusobacterium ulcerans</name>
    <dbReference type="NCBI Taxonomy" id="861"/>
    <lineage>
        <taxon>Bacteria</taxon>
        <taxon>Fusobacteriati</taxon>
        <taxon>Fusobacteriota</taxon>
        <taxon>Fusobacteriia</taxon>
        <taxon>Fusobacteriales</taxon>
        <taxon>Fusobacteriaceae</taxon>
        <taxon>Fusobacterium</taxon>
    </lineage>
</organism>
<keyword evidence="6 7" id="KW-0472">Membrane</keyword>
<accession>A0AAX2J815</accession>
<evidence type="ECO:0000256" key="2">
    <source>
        <dbReference type="ARBA" id="ARBA00007400"/>
    </source>
</evidence>
<sequence>MERENNMDFLRMIACIMVITIHVSGYYVNTYIEILNWKFTVGNIYDSISRISVPLFVMISGRYMLSIDKNMEYKFYYSKIYKKILIPMLIWSFIYFIFFYLIIVMKYINKVNIEDVYKPVKEWIIGQPSIHLWYLYMMLGIYLLVPKLIKVKNKIGEKKFFYFGIIFFILSLVITLLEIYLKESNFYYKNYKFYYLKYIWYFNQLKFIKYLGYFIMGYSLKRKVCNFKITIIISIIFLMLIIGGTEFIIRKNIFNETYLYDNNLPFVMFGSIFFYLAFSNLKKLKNNFGELPQHLFNIYLIHAMILQLINISIKREYNPIFYIPIVTLLTFIFSYIFSKFLEKCLKND</sequence>
<feature type="transmembrane region" description="Helical" evidence="7">
    <location>
        <begin position="48"/>
        <end position="65"/>
    </location>
</feature>
<evidence type="ECO:0000256" key="3">
    <source>
        <dbReference type="ARBA" id="ARBA00022475"/>
    </source>
</evidence>